<dbReference type="InterPro" id="IPR007112">
    <property type="entry name" value="Expansin/allergen_DPBB_dom"/>
</dbReference>
<comment type="subcellular location">
    <subcellularLocation>
        <location evidence="1">Secreted</location>
    </subcellularLocation>
</comment>
<evidence type="ECO:0000256" key="2">
    <source>
        <dbReference type="ARBA" id="ARBA00022525"/>
    </source>
</evidence>
<dbReference type="Pfam" id="PF03330">
    <property type="entry name" value="DPBB_1"/>
    <property type="match status" value="2"/>
</dbReference>
<keyword evidence="2" id="KW-0964">Secreted</keyword>
<dbReference type="CDD" id="cd22275">
    <property type="entry name" value="DPBB_EXPB_N"/>
    <property type="match status" value="2"/>
</dbReference>
<dbReference type="Proteomes" id="UP000516314">
    <property type="component" value="Chromosome 1"/>
</dbReference>
<dbReference type="PRINTS" id="PR00829">
    <property type="entry name" value="LOLP1ALLERGN"/>
</dbReference>
<protein>
    <submittedName>
        <fullName evidence="7">(thale cress) hypothetical protein</fullName>
    </submittedName>
</protein>
<proteinExistence type="inferred from homology"/>
<gene>
    <name evidence="7" type="ORF">AT9943_LOCUS4707</name>
</gene>
<dbReference type="PRINTS" id="PR01225">
    <property type="entry name" value="EXPANSNFAMLY"/>
</dbReference>
<feature type="domain" description="Expansin-like EG45" evidence="5">
    <location>
        <begin position="274"/>
        <end position="390"/>
    </location>
</feature>
<feature type="domain" description="Expansin-like EG45" evidence="5">
    <location>
        <begin position="55"/>
        <end position="163"/>
    </location>
</feature>
<accession>A0A7G2E315</accession>
<dbReference type="InterPro" id="IPR009009">
    <property type="entry name" value="RlpA-like_DPBB"/>
</dbReference>
<dbReference type="SUPFAM" id="SSF50685">
    <property type="entry name" value="Barwin-like endoglucanases"/>
    <property type="match status" value="2"/>
</dbReference>
<evidence type="ECO:0000313" key="7">
    <source>
        <dbReference type="EMBL" id="CAD5316383.1"/>
    </source>
</evidence>
<organism evidence="7 8">
    <name type="scientific">Arabidopsis thaliana</name>
    <name type="common">Mouse-ear cress</name>
    <dbReference type="NCBI Taxonomy" id="3702"/>
    <lineage>
        <taxon>Eukaryota</taxon>
        <taxon>Viridiplantae</taxon>
        <taxon>Streptophyta</taxon>
        <taxon>Embryophyta</taxon>
        <taxon>Tracheophyta</taxon>
        <taxon>Spermatophyta</taxon>
        <taxon>Magnoliopsida</taxon>
        <taxon>eudicotyledons</taxon>
        <taxon>Gunneridae</taxon>
        <taxon>Pentapetalae</taxon>
        <taxon>rosids</taxon>
        <taxon>malvids</taxon>
        <taxon>Brassicales</taxon>
        <taxon>Brassicaceae</taxon>
        <taxon>Camelineae</taxon>
        <taxon>Arabidopsis</taxon>
    </lineage>
</organism>
<dbReference type="Pfam" id="PF01357">
    <property type="entry name" value="Expansin_C"/>
    <property type="match status" value="2"/>
</dbReference>
<feature type="chain" id="PRO_5028854747" evidence="4">
    <location>
        <begin position="20"/>
        <end position="489"/>
    </location>
</feature>
<name>A0A7G2E315_ARATH</name>
<dbReference type="PROSITE" id="PS50842">
    <property type="entry name" value="EXPANSIN_EG45"/>
    <property type="match status" value="2"/>
</dbReference>
<dbReference type="InterPro" id="IPR007117">
    <property type="entry name" value="Expansin_CBD"/>
</dbReference>
<dbReference type="SMART" id="SM00837">
    <property type="entry name" value="DPBB_1"/>
    <property type="match status" value="2"/>
</dbReference>
<dbReference type="AlphaFoldDB" id="A0A7G2E315"/>
<evidence type="ECO:0000259" key="6">
    <source>
        <dbReference type="PROSITE" id="PS50843"/>
    </source>
</evidence>
<dbReference type="InterPro" id="IPR036749">
    <property type="entry name" value="Expansin_CBD_sf"/>
</dbReference>
<dbReference type="InterPro" id="IPR005795">
    <property type="entry name" value="LolPI"/>
</dbReference>
<dbReference type="PROSITE" id="PS50843">
    <property type="entry name" value="EXPANSIN_CBD"/>
    <property type="match status" value="2"/>
</dbReference>
<evidence type="ECO:0000256" key="3">
    <source>
        <dbReference type="RuleBase" id="RU003460"/>
    </source>
</evidence>
<evidence type="ECO:0000256" key="1">
    <source>
        <dbReference type="ARBA" id="ARBA00004613"/>
    </source>
</evidence>
<evidence type="ECO:0000313" key="8">
    <source>
        <dbReference type="Proteomes" id="UP000516314"/>
    </source>
</evidence>
<dbReference type="Gene3D" id="2.40.40.10">
    <property type="entry name" value="RlpA-like domain"/>
    <property type="match status" value="2"/>
</dbReference>
<keyword evidence="4" id="KW-0732">Signal</keyword>
<feature type="signal peptide" evidence="4">
    <location>
        <begin position="1"/>
        <end position="19"/>
    </location>
</feature>
<dbReference type="InterPro" id="IPR007118">
    <property type="entry name" value="Expan_Lol_pI"/>
</dbReference>
<dbReference type="EMBL" id="LR881466">
    <property type="protein sequence ID" value="CAD5316383.1"/>
    <property type="molecule type" value="Genomic_DNA"/>
</dbReference>
<dbReference type="PANTHER" id="PTHR31692">
    <property type="entry name" value="EXPANSIN-B3"/>
    <property type="match status" value="1"/>
</dbReference>
<feature type="domain" description="Expansin-like CBD" evidence="6">
    <location>
        <begin position="403"/>
        <end position="484"/>
    </location>
</feature>
<evidence type="ECO:0000256" key="4">
    <source>
        <dbReference type="SAM" id="SignalP"/>
    </source>
</evidence>
<dbReference type="PANTHER" id="PTHR31692:SF56">
    <property type="entry name" value="EXPANSIN-B2-RELATED"/>
    <property type="match status" value="1"/>
</dbReference>
<dbReference type="GO" id="GO:0009653">
    <property type="term" value="P:anatomical structure morphogenesis"/>
    <property type="evidence" value="ECO:0007669"/>
    <property type="project" value="UniProtKB-ARBA"/>
</dbReference>
<feature type="domain" description="Expansin-like CBD" evidence="6">
    <location>
        <begin position="176"/>
        <end position="253"/>
    </location>
</feature>
<comment type="similarity">
    <text evidence="3">Belongs to the expansin family.</text>
</comment>
<dbReference type="Gene3D" id="2.60.40.760">
    <property type="entry name" value="Expansin, cellulose-binding-like domain"/>
    <property type="match status" value="2"/>
</dbReference>
<dbReference type="SUPFAM" id="SSF49590">
    <property type="entry name" value="PHL pollen allergen"/>
    <property type="match status" value="2"/>
</dbReference>
<dbReference type="GO" id="GO:0005576">
    <property type="term" value="C:extracellular region"/>
    <property type="evidence" value="ECO:0007669"/>
    <property type="project" value="UniProtKB-SubCell"/>
</dbReference>
<evidence type="ECO:0000259" key="5">
    <source>
        <dbReference type="PROSITE" id="PS50842"/>
    </source>
</evidence>
<dbReference type="InterPro" id="IPR036908">
    <property type="entry name" value="RlpA-like_sf"/>
</dbReference>
<reference evidence="7 8" key="1">
    <citation type="submission" date="2020-09" db="EMBL/GenBank/DDBJ databases">
        <authorList>
            <person name="Ashkenazy H."/>
        </authorList>
    </citation>
    <scope>NUCLEOTIDE SEQUENCE [LARGE SCALE GENOMIC DNA]</scope>
    <source>
        <strain evidence="8">cv. Cdm-0</strain>
    </source>
</reference>
<sequence>MLMNLLFALTCLLLNSTHCFSPKKFNISAATTSDSDWSIAGSTWYGSPTGYGSDGGACGYGNAVAQPPFSKMVSAGGPSLFKSGKGCGACYQIKCTSKSACSKNTVTVVITDECPGCVKESVHFDLSGTAFGAMAISGQDSQLRNVGELQILYRKVECNHIGKTVTFQVDKGSNANSFAVLVEYVNGDGEIGRVELKQALDSDKWLSMSQSWGAVWKLDVSSPLRAPLSLRVTSLESGKTVVASNVIPANWQPVSLKFCYCQNETLDVAGWGTAGVTWYGEPLGAGSTVANPPLHGMVSAGGPSVFNNGKGCGTCFQIVCNGHPACSRRPITVTITDECPGGPCASEPAHFDLSGKAMGALARPGQGDRLRSAGVRRVYYRRTECLYRRANIAFRMDPGANPYYISFVVEYENGDGDLAYTEIQPAGGTFIPMQEMRSAVWKVNSGSPLTGPFNIRLTSAESHKVIVAYNVIPANWKPNETYRSVVNFK</sequence>